<keyword evidence="9 19" id="KW-0285">Flavoprotein</keyword>
<evidence type="ECO:0000256" key="3">
    <source>
        <dbReference type="ARBA" id="ARBA00004496"/>
    </source>
</evidence>
<comment type="pathway">
    <text evidence="4 19">Cell wall biogenesis; peptidoglycan biosynthesis.</text>
</comment>
<dbReference type="GO" id="GO:0008762">
    <property type="term" value="F:UDP-N-acetylmuramate dehydrogenase activity"/>
    <property type="evidence" value="ECO:0007669"/>
    <property type="project" value="UniProtKB-UniRule"/>
</dbReference>
<keyword evidence="13 19" id="KW-0573">Peptidoglycan synthesis</keyword>
<dbReference type="GO" id="GO:0008360">
    <property type="term" value="P:regulation of cell shape"/>
    <property type="evidence" value="ECO:0007669"/>
    <property type="project" value="UniProtKB-KW"/>
</dbReference>
<evidence type="ECO:0000256" key="5">
    <source>
        <dbReference type="ARBA" id="ARBA00012518"/>
    </source>
</evidence>
<feature type="active site" description="Proton donor" evidence="19">
    <location>
        <position position="260"/>
    </location>
</feature>
<comment type="function">
    <text evidence="2 19">Cell wall formation.</text>
</comment>
<dbReference type="NCBIfam" id="NF000755">
    <property type="entry name" value="PRK00046.1"/>
    <property type="match status" value="1"/>
</dbReference>
<keyword evidence="16 19" id="KW-0961">Cell wall biogenesis/degradation</keyword>
<evidence type="ECO:0000256" key="13">
    <source>
        <dbReference type="ARBA" id="ARBA00022984"/>
    </source>
</evidence>
<evidence type="ECO:0000256" key="19">
    <source>
        <dbReference type="HAMAP-Rule" id="MF_00037"/>
    </source>
</evidence>
<dbReference type="HAMAP" id="MF_00037">
    <property type="entry name" value="MurB"/>
    <property type="match status" value="1"/>
</dbReference>
<evidence type="ECO:0000256" key="12">
    <source>
        <dbReference type="ARBA" id="ARBA00022960"/>
    </source>
</evidence>
<dbReference type="GO" id="GO:0009252">
    <property type="term" value="P:peptidoglycan biosynthetic process"/>
    <property type="evidence" value="ECO:0007669"/>
    <property type="project" value="UniProtKB-UniRule"/>
</dbReference>
<protein>
    <recommendedName>
        <fullName evidence="6 19">UDP-N-acetylenolpyruvoylglucosamine reductase</fullName>
        <ecNumber evidence="5 19">1.3.1.98</ecNumber>
    </recommendedName>
    <alternativeName>
        <fullName evidence="17 19">UDP-N-acetylmuramate dehydrogenase</fullName>
    </alternativeName>
</protein>
<accession>A0A917MUA9</accession>
<keyword evidence="10 19" id="KW-0274">FAD</keyword>
<evidence type="ECO:0000256" key="8">
    <source>
        <dbReference type="ARBA" id="ARBA00022618"/>
    </source>
</evidence>
<keyword evidence="14 19" id="KW-0560">Oxidoreductase</keyword>
<evidence type="ECO:0000256" key="15">
    <source>
        <dbReference type="ARBA" id="ARBA00023306"/>
    </source>
</evidence>
<comment type="similarity">
    <text evidence="19">Belongs to the MurB family.</text>
</comment>
<dbReference type="InterPro" id="IPR003170">
    <property type="entry name" value="MurB"/>
</dbReference>
<keyword evidence="7 19" id="KW-0963">Cytoplasm</keyword>
<evidence type="ECO:0000256" key="1">
    <source>
        <dbReference type="ARBA" id="ARBA00001974"/>
    </source>
</evidence>
<keyword evidence="15 19" id="KW-0131">Cell cycle</keyword>
<dbReference type="Pfam" id="PF02873">
    <property type="entry name" value="MurB_C"/>
    <property type="match status" value="1"/>
</dbReference>
<dbReference type="Gene3D" id="3.30.43.10">
    <property type="entry name" value="Uridine Diphospho-n-acetylenolpyruvylglucosamine Reductase, domain 2"/>
    <property type="match status" value="1"/>
</dbReference>
<comment type="caution">
    <text evidence="22">The sequence shown here is derived from an EMBL/GenBank/DDBJ whole genome shotgun (WGS) entry which is preliminary data.</text>
</comment>
<evidence type="ECO:0000256" key="2">
    <source>
        <dbReference type="ARBA" id="ARBA00003921"/>
    </source>
</evidence>
<dbReference type="InterPro" id="IPR036635">
    <property type="entry name" value="MurB_C_sf"/>
</dbReference>
<gene>
    <name evidence="19 22" type="primary">murB</name>
    <name evidence="22" type="ORF">GCM10011379_09190</name>
</gene>
<dbReference type="PANTHER" id="PTHR21071">
    <property type="entry name" value="UDP-N-ACETYLENOLPYRUVOYLGLUCOSAMINE REDUCTASE"/>
    <property type="match status" value="1"/>
</dbReference>
<dbReference type="GO" id="GO:0071555">
    <property type="term" value="P:cell wall organization"/>
    <property type="evidence" value="ECO:0007669"/>
    <property type="project" value="UniProtKB-KW"/>
</dbReference>
<dbReference type="InterPro" id="IPR011601">
    <property type="entry name" value="MurB_C"/>
</dbReference>
<evidence type="ECO:0000256" key="11">
    <source>
        <dbReference type="ARBA" id="ARBA00022857"/>
    </source>
</evidence>
<dbReference type="PROSITE" id="PS51387">
    <property type="entry name" value="FAD_PCMH"/>
    <property type="match status" value="1"/>
</dbReference>
<dbReference type="NCBIfam" id="TIGR00179">
    <property type="entry name" value="murB"/>
    <property type="match status" value="1"/>
</dbReference>
<keyword evidence="11 19" id="KW-0521">NADP</keyword>
<evidence type="ECO:0000256" key="9">
    <source>
        <dbReference type="ARBA" id="ARBA00022630"/>
    </source>
</evidence>
<evidence type="ECO:0000256" key="6">
    <source>
        <dbReference type="ARBA" id="ARBA00015188"/>
    </source>
</evidence>
<keyword evidence="23" id="KW-1185">Reference proteome</keyword>
<dbReference type="InterPro" id="IPR016167">
    <property type="entry name" value="FAD-bd_PCMH_sub1"/>
</dbReference>
<evidence type="ECO:0000256" key="4">
    <source>
        <dbReference type="ARBA" id="ARBA00004752"/>
    </source>
</evidence>
<dbReference type="InterPro" id="IPR036318">
    <property type="entry name" value="FAD-bd_PCMH-like_sf"/>
</dbReference>
<feature type="coiled-coil region" evidence="20">
    <location>
        <begin position="32"/>
        <end position="59"/>
    </location>
</feature>
<dbReference type="Pfam" id="PF01565">
    <property type="entry name" value="FAD_binding_4"/>
    <property type="match status" value="1"/>
</dbReference>
<evidence type="ECO:0000256" key="10">
    <source>
        <dbReference type="ARBA" id="ARBA00022827"/>
    </source>
</evidence>
<evidence type="ECO:0000256" key="16">
    <source>
        <dbReference type="ARBA" id="ARBA00023316"/>
    </source>
</evidence>
<feature type="active site" evidence="19">
    <location>
        <position position="186"/>
    </location>
</feature>
<organism evidence="22 23">
    <name type="scientific">Filimonas zeae</name>
    <dbReference type="NCBI Taxonomy" id="1737353"/>
    <lineage>
        <taxon>Bacteria</taxon>
        <taxon>Pseudomonadati</taxon>
        <taxon>Bacteroidota</taxon>
        <taxon>Chitinophagia</taxon>
        <taxon>Chitinophagales</taxon>
        <taxon>Chitinophagaceae</taxon>
        <taxon>Filimonas</taxon>
    </lineage>
</organism>
<evidence type="ECO:0000256" key="17">
    <source>
        <dbReference type="ARBA" id="ARBA00031026"/>
    </source>
</evidence>
<dbReference type="InterPro" id="IPR006094">
    <property type="entry name" value="Oxid_FAD_bind_N"/>
</dbReference>
<dbReference type="AlphaFoldDB" id="A0A917MUA9"/>
<comment type="subcellular location">
    <subcellularLocation>
        <location evidence="3 19">Cytoplasm</location>
    </subcellularLocation>
</comment>
<dbReference type="Gene3D" id="3.90.78.10">
    <property type="entry name" value="UDP-N-acetylenolpyruvoylglucosamine reductase, C-terminal domain"/>
    <property type="match status" value="1"/>
</dbReference>
<dbReference type="GO" id="GO:0051301">
    <property type="term" value="P:cell division"/>
    <property type="evidence" value="ECO:0007669"/>
    <property type="project" value="UniProtKB-KW"/>
</dbReference>
<dbReference type="EC" id="1.3.1.98" evidence="5 19"/>
<dbReference type="GO" id="GO:0071949">
    <property type="term" value="F:FAD binding"/>
    <property type="evidence" value="ECO:0007669"/>
    <property type="project" value="InterPro"/>
</dbReference>
<evidence type="ECO:0000256" key="14">
    <source>
        <dbReference type="ARBA" id="ARBA00023002"/>
    </source>
</evidence>
<dbReference type="InterPro" id="IPR016166">
    <property type="entry name" value="FAD-bd_PCMH"/>
</dbReference>
<name>A0A917MUA9_9BACT</name>
<evidence type="ECO:0000313" key="23">
    <source>
        <dbReference type="Proteomes" id="UP000627292"/>
    </source>
</evidence>
<comment type="cofactor">
    <cofactor evidence="1 19">
        <name>FAD</name>
        <dbReference type="ChEBI" id="CHEBI:57692"/>
    </cofactor>
</comment>
<evidence type="ECO:0000256" key="18">
    <source>
        <dbReference type="ARBA" id="ARBA00048914"/>
    </source>
</evidence>
<dbReference type="SUPFAM" id="SSF56176">
    <property type="entry name" value="FAD-binding/transporter-associated domain-like"/>
    <property type="match status" value="1"/>
</dbReference>
<sequence length="365" mass="40909">MPTQIQQNIALQPYNTFGINATARYFAAFTTVDELKEMLAELQAQNSKLKIQNSKLLHDSQLSTPNSQLLILGGGSNLLFTQDFDGLVLKNELKGIEVVRENEEHYYVKAWGGENWHQFVQHCIHMSYAGLENLSLIPGCVGASPMQNIGAYGVEIKDVFEELEALDIETQTITTFKRNDCEFGYRESVFKRKYKGKFIILNVTYRLNKTPQFHTSYGAIEQELEQMGIEQLSIGNIAQAVINIRSSKLPDPKVTGNAGSFFKNPTIPHTQFQQLLQEYPAMPHFPAPAAADATVLVKIPAAWLIEQCGWKGYRKGDAGCHSKQPLVLVNYGNATGNEIYQLSEEIISSVSRKFGITLEREVNII</sequence>
<dbReference type="Gene3D" id="3.30.465.10">
    <property type="match status" value="1"/>
</dbReference>
<proteinExistence type="inferred from homology"/>
<keyword evidence="12 19" id="KW-0133">Cell shape</keyword>
<dbReference type="EMBL" id="BMIB01000001">
    <property type="protein sequence ID" value="GGH60859.1"/>
    <property type="molecule type" value="Genomic_DNA"/>
</dbReference>
<evidence type="ECO:0000259" key="21">
    <source>
        <dbReference type="PROSITE" id="PS51387"/>
    </source>
</evidence>
<dbReference type="SUPFAM" id="SSF56194">
    <property type="entry name" value="Uridine diphospho-N-Acetylenolpyruvylglucosamine reductase, MurB, C-terminal domain"/>
    <property type="match status" value="1"/>
</dbReference>
<evidence type="ECO:0000313" key="22">
    <source>
        <dbReference type="EMBL" id="GGH60859.1"/>
    </source>
</evidence>
<keyword evidence="8 19" id="KW-0132">Cell division</keyword>
<feature type="active site" evidence="19">
    <location>
        <position position="361"/>
    </location>
</feature>
<feature type="domain" description="FAD-binding PCMH-type" evidence="21">
    <location>
        <begin position="18"/>
        <end position="210"/>
    </location>
</feature>
<keyword evidence="20" id="KW-0175">Coiled coil</keyword>
<dbReference type="InterPro" id="IPR016169">
    <property type="entry name" value="FAD-bd_PCMH_sub2"/>
</dbReference>
<dbReference type="Proteomes" id="UP000627292">
    <property type="component" value="Unassembled WGS sequence"/>
</dbReference>
<dbReference type="GO" id="GO:0005829">
    <property type="term" value="C:cytosol"/>
    <property type="evidence" value="ECO:0007669"/>
    <property type="project" value="TreeGrafter"/>
</dbReference>
<dbReference type="PANTHER" id="PTHR21071:SF4">
    <property type="entry name" value="UDP-N-ACETYLENOLPYRUVOYLGLUCOSAMINE REDUCTASE"/>
    <property type="match status" value="1"/>
</dbReference>
<dbReference type="RefSeq" id="WP_188950793.1">
    <property type="nucleotide sequence ID" value="NZ_BMIB01000001.1"/>
</dbReference>
<evidence type="ECO:0000256" key="7">
    <source>
        <dbReference type="ARBA" id="ARBA00022490"/>
    </source>
</evidence>
<evidence type="ECO:0000256" key="20">
    <source>
        <dbReference type="SAM" id="Coils"/>
    </source>
</evidence>
<reference evidence="22" key="1">
    <citation type="journal article" date="2014" name="Int. J. Syst. Evol. Microbiol.">
        <title>Complete genome sequence of Corynebacterium casei LMG S-19264T (=DSM 44701T), isolated from a smear-ripened cheese.</title>
        <authorList>
            <consortium name="US DOE Joint Genome Institute (JGI-PGF)"/>
            <person name="Walter F."/>
            <person name="Albersmeier A."/>
            <person name="Kalinowski J."/>
            <person name="Ruckert C."/>
        </authorList>
    </citation>
    <scope>NUCLEOTIDE SEQUENCE</scope>
    <source>
        <strain evidence="22">CGMCC 1.15290</strain>
    </source>
</reference>
<reference evidence="22" key="2">
    <citation type="submission" date="2020-09" db="EMBL/GenBank/DDBJ databases">
        <authorList>
            <person name="Sun Q."/>
            <person name="Zhou Y."/>
        </authorList>
    </citation>
    <scope>NUCLEOTIDE SEQUENCE</scope>
    <source>
        <strain evidence="22">CGMCC 1.15290</strain>
    </source>
</reference>
<comment type="catalytic activity">
    <reaction evidence="18 19">
        <text>UDP-N-acetyl-alpha-D-muramate + NADP(+) = UDP-N-acetyl-3-O-(1-carboxyvinyl)-alpha-D-glucosamine + NADPH + H(+)</text>
        <dbReference type="Rhea" id="RHEA:12248"/>
        <dbReference type="ChEBI" id="CHEBI:15378"/>
        <dbReference type="ChEBI" id="CHEBI:57783"/>
        <dbReference type="ChEBI" id="CHEBI:58349"/>
        <dbReference type="ChEBI" id="CHEBI:68483"/>
        <dbReference type="ChEBI" id="CHEBI:70757"/>
        <dbReference type="EC" id="1.3.1.98"/>
    </reaction>
</comment>